<dbReference type="GO" id="GO:0003677">
    <property type="term" value="F:DNA binding"/>
    <property type="evidence" value="ECO:0007669"/>
    <property type="project" value="InterPro"/>
</dbReference>
<dbReference type="Proteomes" id="UP000256709">
    <property type="component" value="Unassembled WGS sequence"/>
</dbReference>
<organism evidence="3 4">
    <name type="scientific">Subtercola boreus</name>
    <dbReference type="NCBI Taxonomy" id="120213"/>
    <lineage>
        <taxon>Bacteria</taxon>
        <taxon>Bacillati</taxon>
        <taxon>Actinomycetota</taxon>
        <taxon>Actinomycetes</taxon>
        <taxon>Micrococcales</taxon>
        <taxon>Microbacteriaceae</taxon>
        <taxon>Subtercola</taxon>
    </lineage>
</organism>
<evidence type="ECO:0000256" key="1">
    <source>
        <dbReference type="ARBA" id="ARBA00007227"/>
    </source>
</evidence>
<dbReference type="Gene3D" id="1.10.10.2910">
    <property type="match status" value="1"/>
</dbReference>
<dbReference type="SUPFAM" id="SSF47413">
    <property type="entry name" value="lambda repressor-like DNA-binding domains"/>
    <property type="match status" value="1"/>
</dbReference>
<proteinExistence type="inferred from homology"/>
<dbReference type="CDD" id="cd00093">
    <property type="entry name" value="HTH_XRE"/>
    <property type="match status" value="1"/>
</dbReference>
<evidence type="ECO:0000313" key="4">
    <source>
        <dbReference type="Proteomes" id="UP000256709"/>
    </source>
</evidence>
<dbReference type="InterPro" id="IPR052345">
    <property type="entry name" value="Rad_response_metalloprotease"/>
</dbReference>
<comment type="caution">
    <text evidence="3">The sequence shown here is derived from an EMBL/GenBank/DDBJ whole genome shotgun (WGS) entry which is preliminary data.</text>
</comment>
<name>A0A3E0VB75_9MICO</name>
<accession>A0A3E0VB75</accession>
<dbReference type="Pfam" id="PF06114">
    <property type="entry name" value="Peptidase_M78"/>
    <property type="match status" value="1"/>
</dbReference>
<reference evidence="3 4" key="1">
    <citation type="submission" date="2017-04" db="EMBL/GenBank/DDBJ databases">
        <title>Comparative genome analysis of Subtercola boreus.</title>
        <authorList>
            <person name="Cho Y.-J."/>
            <person name="Cho A."/>
            <person name="Kim O.-S."/>
            <person name="Lee J.-I."/>
        </authorList>
    </citation>
    <scope>NUCLEOTIDE SEQUENCE [LARGE SCALE GENOMIC DNA]</scope>
    <source>
        <strain evidence="3 4">P27444</strain>
    </source>
</reference>
<dbReference type="InterPro" id="IPR001387">
    <property type="entry name" value="Cro/C1-type_HTH"/>
</dbReference>
<sequence>MTLSPRPERILAVRDLLGETLQNLASSAGISQSYLSEIAAGTRPFSNEHAQKIATATGFPIEFFGVDAPTISDTTLKFRKLKSSKAKTTRKAVQYFREASRIVQTVAPTSGLKMASLPYVDWSDGAVLDEDEIEQLAIAVRELMLLGSADPVPNVTRAIERLGIVVIPVLLDPTDEVRVIDEGHFGISHGDDQGVPLVGYFPGSSPDRDRFTLSHELGHILLHSHRSSEDAEREANRFAGSLLMPEAAAQRELHSQITLSQLARVKAKFGISIQALIMRAAALHIIDQQRQRSLFVQLSARGWRQNEPVEIQSEHPILMRRLLELNLPDDPSSREIEKVTGLPRAYVRAIAPSAPRRTEGTGRLSPLRA</sequence>
<gene>
    <name evidence="3" type="ORF">B7R21_19410</name>
</gene>
<dbReference type="RefSeq" id="WP_116284905.1">
    <property type="nucleotide sequence ID" value="NZ_NBXA01000081.1"/>
</dbReference>
<evidence type="ECO:0000259" key="2">
    <source>
        <dbReference type="PROSITE" id="PS50943"/>
    </source>
</evidence>
<feature type="domain" description="HTH cro/C1-type" evidence="2">
    <location>
        <begin position="10"/>
        <end position="64"/>
    </location>
</feature>
<protein>
    <recommendedName>
        <fullName evidence="2">HTH cro/C1-type domain-containing protein</fullName>
    </recommendedName>
</protein>
<dbReference type="Gene3D" id="1.10.260.40">
    <property type="entry name" value="lambda repressor-like DNA-binding domains"/>
    <property type="match status" value="1"/>
</dbReference>
<dbReference type="InterPro" id="IPR010359">
    <property type="entry name" value="IrrE_HExxH"/>
</dbReference>
<dbReference type="EMBL" id="NBXA01000081">
    <property type="protein sequence ID" value="RFA06610.1"/>
    <property type="molecule type" value="Genomic_DNA"/>
</dbReference>
<evidence type="ECO:0000313" key="3">
    <source>
        <dbReference type="EMBL" id="RFA06610.1"/>
    </source>
</evidence>
<dbReference type="InterPro" id="IPR010982">
    <property type="entry name" value="Lambda_DNA-bd_dom_sf"/>
</dbReference>
<dbReference type="OrthoDB" id="9794834at2"/>
<dbReference type="PANTHER" id="PTHR43236">
    <property type="entry name" value="ANTITOXIN HIGA1"/>
    <property type="match status" value="1"/>
</dbReference>
<dbReference type="SMART" id="SM00530">
    <property type="entry name" value="HTH_XRE"/>
    <property type="match status" value="1"/>
</dbReference>
<comment type="similarity">
    <text evidence="1">Belongs to the short-chain fatty acyl-CoA assimilation regulator (ScfR) family.</text>
</comment>
<dbReference type="PANTHER" id="PTHR43236:SF1">
    <property type="entry name" value="BLL7220 PROTEIN"/>
    <property type="match status" value="1"/>
</dbReference>
<dbReference type="Pfam" id="PF01381">
    <property type="entry name" value="HTH_3"/>
    <property type="match status" value="1"/>
</dbReference>
<dbReference type="PROSITE" id="PS50943">
    <property type="entry name" value="HTH_CROC1"/>
    <property type="match status" value="1"/>
</dbReference>
<dbReference type="AlphaFoldDB" id="A0A3E0VB75"/>